<sequence>MQQAAHQIRGRVGQGFAEEAGRVDNMWSGHRDDAFRVEVRDFSKDHTVTASTSATTLTTTMRYTTMRDSTA</sequence>
<evidence type="ECO:0000313" key="2">
    <source>
        <dbReference type="Proteomes" id="UP000256709"/>
    </source>
</evidence>
<name>A0A3E0VCJ8_9MICO</name>
<dbReference type="AlphaFoldDB" id="A0A3E0VCJ8"/>
<evidence type="ECO:0000313" key="1">
    <source>
        <dbReference type="EMBL" id="RFA06617.1"/>
    </source>
</evidence>
<reference evidence="1 2" key="1">
    <citation type="submission" date="2017-04" db="EMBL/GenBank/DDBJ databases">
        <title>Comparative genome analysis of Subtercola boreus.</title>
        <authorList>
            <person name="Cho Y.-J."/>
            <person name="Cho A."/>
            <person name="Kim O.-S."/>
            <person name="Lee J.-I."/>
        </authorList>
    </citation>
    <scope>NUCLEOTIDE SEQUENCE [LARGE SCALE GENOMIC DNA]</scope>
    <source>
        <strain evidence="1 2">P27444</strain>
    </source>
</reference>
<protein>
    <submittedName>
        <fullName evidence="1">Uncharacterized protein</fullName>
    </submittedName>
</protein>
<organism evidence="1 2">
    <name type="scientific">Subtercola boreus</name>
    <dbReference type="NCBI Taxonomy" id="120213"/>
    <lineage>
        <taxon>Bacteria</taxon>
        <taxon>Bacillati</taxon>
        <taxon>Actinomycetota</taxon>
        <taxon>Actinomycetes</taxon>
        <taxon>Micrococcales</taxon>
        <taxon>Microbacteriaceae</taxon>
        <taxon>Subtercola</taxon>
    </lineage>
</organism>
<dbReference type="Proteomes" id="UP000256709">
    <property type="component" value="Unassembled WGS sequence"/>
</dbReference>
<comment type="caution">
    <text evidence="1">The sequence shown here is derived from an EMBL/GenBank/DDBJ whole genome shotgun (WGS) entry which is preliminary data.</text>
</comment>
<proteinExistence type="predicted"/>
<gene>
    <name evidence="1" type="ORF">B7R21_19325</name>
</gene>
<dbReference type="EMBL" id="NBXA01000080">
    <property type="protein sequence ID" value="RFA06617.1"/>
    <property type="molecule type" value="Genomic_DNA"/>
</dbReference>
<accession>A0A3E0VCJ8</accession>